<dbReference type="PANTHER" id="PTHR30246:SF1">
    <property type="entry name" value="2-DEHYDRO-3-DEOXY-6-PHOSPHOGALACTONATE ALDOLASE-RELATED"/>
    <property type="match status" value="1"/>
</dbReference>
<dbReference type="SUPFAM" id="SSF51569">
    <property type="entry name" value="Aldolase"/>
    <property type="match status" value="1"/>
</dbReference>
<dbReference type="CDD" id="cd00452">
    <property type="entry name" value="KDPG_aldolase"/>
    <property type="match status" value="1"/>
</dbReference>
<dbReference type="InterPro" id="IPR013785">
    <property type="entry name" value="Aldolase_TIM"/>
</dbReference>
<evidence type="ECO:0000256" key="3">
    <source>
        <dbReference type="ARBA" id="ARBA00011233"/>
    </source>
</evidence>
<comment type="caution">
    <text evidence="6">The sequence shown here is derived from an EMBL/GenBank/DDBJ whole genome shotgun (WGS) entry which is preliminary data.</text>
</comment>
<gene>
    <name evidence="6" type="primary">eda</name>
    <name evidence="6" type="ORF">GCM10007966_20560</name>
</gene>
<evidence type="ECO:0000256" key="1">
    <source>
        <dbReference type="ARBA" id="ARBA00004761"/>
    </source>
</evidence>
<dbReference type="PANTHER" id="PTHR30246">
    <property type="entry name" value="2-KETO-3-DEOXY-6-PHOSPHOGLUCONATE ALDOLASE"/>
    <property type="match status" value="1"/>
</dbReference>
<dbReference type="Gene3D" id="3.20.20.70">
    <property type="entry name" value="Aldolase class I"/>
    <property type="match status" value="1"/>
</dbReference>
<keyword evidence="4" id="KW-0456">Lyase</keyword>
<reference evidence="6" key="1">
    <citation type="journal article" date="2014" name="Int. J. Syst. Evol. Microbiol.">
        <title>Complete genome sequence of Corynebacterium casei LMG S-19264T (=DSM 44701T), isolated from a smear-ripened cheese.</title>
        <authorList>
            <consortium name="US DOE Joint Genome Institute (JGI-PGF)"/>
            <person name="Walter F."/>
            <person name="Albersmeier A."/>
            <person name="Kalinowski J."/>
            <person name="Ruckert C."/>
        </authorList>
    </citation>
    <scope>NUCLEOTIDE SEQUENCE</scope>
    <source>
        <strain evidence="6">JCM 13919</strain>
    </source>
</reference>
<dbReference type="EMBL" id="BMOB01000011">
    <property type="protein sequence ID" value="GGI91757.1"/>
    <property type="molecule type" value="Genomic_DNA"/>
</dbReference>
<dbReference type="Pfam" id="PF01081">
    <property type="entry name" value="Aldolase"/>
    <property type="match status" value="1"/>
</dbReference>
<evidence type="ECO:0000256" key="5">
    <source>
        <dbReference type="ARBA" id="ARBA00023277"/>
    </source>
</evidence>
<keyword evidence="5" id="KW-0119">Carbohydrate metabolism</keyword>
<evidence type="ECO:0000256" key="2">
    <source>
        <dbReference type="ARBA" id="ARBA00006906"/>
    </source>
</evidence>
<dbReference type="AlphaFoldDB" id="A0A917JYN7"/>
<evidence type="ECO:0000313" key="6">
    <source>
        <dbReference type="EMBL" id="GGI91757.1"/>
    </source>
</evidence>
<organism evidence="6 7">
    <name type="scientific">Legionella impletisoli</name>
    <dbReference type="NCBI Taxonomy" id="343510"/>
    <lineage>
        <taxon>Bacteria</taxon>
        <taxon>Pseudomonadati</taxon>
        <taxon>Pseudomonadota</taxon>
        <taxon>Gammaproteobacteria</taxon>
        <taxon>Legionellales</taxon>
        <taxon>Legionellaceae</taxon>
        <taxon>Legionella</taxon>
    </lineage>
</organism>
<name>A0A917JYN7_9GAMM</name>
<dbReference type="InterPro" id="IPR000887">
    <property type="entry name" value="Aldlse_KDPG_KHG"/>
</dbReference>
<accession>A0A917JYN7</accession>
<comment type="similarity">
    <text evidence="2">Belongs to the KHG/KDPG aldolase family.</text>
</comment>
<reference evidence="6" key="2">
    <citation type="submission" date="2020-09" db="EMBL/GenBank/DDBJ databases">
        <authorList>
            <person name="Sun Q."/>
            <person name="Ohkuma M."/>
        </authorList>
    </citation>
    <scope>NUCLEOTIDE SEQUENCE</scope>
    <source>
        <strain evidence="6">JCM 13919</strain>
    </source>
</reference>
<sequence>MDKLIDNQSIIITLDIDAHLYEKLQAISKSGYSVVEINSTDPAVLSGVLGDFPHLRIGAGNIINTEQLEQCYQAGAHFVTSPGFLPAIAQTANIYSINYLPGIATLSEAMEALSLGCQHVRPYPANLHFCTALNKSIPLLRLFPAEVEWEEAEHFLTLPSVAAVSVLNPDVKQLPALEVA</sequence>
<comment type="pathway">
    <text evidence="1">Carbohydrate acid metabolism.</text>
</comment>
<keyword evidence="7" id="KW-1185">Reference proteome</keyword>
<dbReference type="GO" id="GO:0016829">
    <property type="term" value="F:lyase activity"/>
    <property type="evidence" value="ECO:0007669"/>
    <property type="project" value="UniProtKB-KW"/>
</dbReference>
<evidence type="ECO:0000313" key="7">
    <source>
        <dbReference type="Proteomes" id="UP000630149"/>
    </source>
</evidence>
<proteinExistence type="inferred from homology"/>
<dbReference type="Proteomes" id="UP000630149">
    <property type="component" value="Unassembled WGS sequence"/>
</dbReference>
<protein>
    <submittedName>
        <fullName evidence="6">2-dehydro-3-deoxyphosphooctonate aldolase</fullName>
    </submittedName>
</protein>
<evidence type="ECO:0000256" key="4">
    <source>
        <dbReference type="ARBA" id="ARBA00023239"/>
    </source>
</evidence>
<comment type="subunit">
    <text evidence="3">Homotrimer.</text>
</comment>